<dbReference type="GO" id="GO:0005975">
    <property type="term" value="P:carbohydrate metabolic process"/>
    <property type="evidence" value="ECO:0007669"/>
    <property type="project" value="InterPro"/>
</dbReference>
<dbReference type="Proteomes" id="UP000759537">
    <property type="component" value="Unassembled WGS sequence"/>
</dbReference>
<dbReference type="Pfam" id="PF16335">
    <property type="entry name" value="GtaA_6_Hairpin"/>
    <property type="match status" value="1"/>
</dbReference>
<comment type="caution">
    <text evidence="4">The sequence shown here is derived from an EMBL/GenBank/DDBJ whole genome shotgun (WGS) entry which is preliminary data.</text>
</comment>
<dbReference type="Gene3D" id="1.50.10.10">
    <property type="match status" value="1"/>
</dbReference>
<dbReference type="AlphaFoldDB" id="A0A9P5MW31"/>
<feature type="chain" id="PRO_5040306317" description="DUF1793-domain-containing protein" evidence="1">
    <location>
        <begin position="18"/>
        <end position="709"/>
    </location>
</feature>
<gene>
    <name evidence="4" type="ORF">DFH94DRAFT_630397</name>
</gene>
<reference evidence="4" key="1">
    <citation type="submission" date="2019-10" db="EMBL/GenBank/DDBJ databases">
        <authorList>
            <consortium name="DOE Joint Genome Institute"/>
            <person name="Kuo A."/>
            <person name="Miyauchi S."/>
            <person name="Kiss E."/>
            <person name="Drula E."/>
            <person name="Kohler A."/>
            <person name="Sanchez-Garcia M."/>
            <person name="Andreopoulos B."/>
            <person name="Barry K.W."/>
            <person name="Bonito G."/>
            <person name="Buee M."/>
            <person name="Carver A."/>
            <person name="Chen C."/>
            <person name="Cichocki N."/>
            <person name="Clum A."/>
            <person name="Culley D."/>
            <person name="Crous P.W."/>
            <person name="Fauchery L."/>
            <person name="Girlanda M."/>
            <person name="Hayes R."/>
            <person name="Keri Z."/>
            <person name="LaButti K."/>
            <person name="Lipzen A."/>
            <person name="Lombard V."/>
            <person name="Magnuson J."/>
            <person name="Maillard F."/>
            <person name="Morin E."/>
            <person name="Murat C."/>
            <person name="Nolan M."/>
            <person name="Ohm R."/>
            <person name="Pangilinan J."/>
            <person name="Pereira M."/>
            <person name="Perotto S."/>
            <person name="Peter M."/>
            <person name="Riley R."/>
            <person name="Sitrit Y."/>
            <person name="Stielow B."/>
            <person name="Szollosi G."/>
            <person name="Zifcakova L."/>
            <person name="Stursova M."/>
            <person name="Spatafora J.W."/>
            <person name="Tedersoo L."/>
            <person name="Vaario L.-M."/>
            <person name="Yamada A."/>
            <person name="Yan M."/>
            <person name="Wang P."/>
            <person name="Xu J."/>
            <person name="Bruns T."/>
            <person name="Baldrian P."/>
            <person name="Vilgalys R."/>
            <person name="Henrissat B."/>
            <person name="Grigoriev I.V."/>
            <person name="Hibbett D."/>
            <person name="Nagy L.G."/>
            <person name="Martin F.M."/>
        </authorList>
    </citation>
    <scope>NUCLEOTIDE SEQUENCE</scope>
    <source>
        <strain evidence="4">Prilba</strain>
    </source>
</reference>
<dbReference type="EMBL" id="WHVB01000008">
    <property type="protein sequence ID" value="KAF8480069.1"/>
    <property type="molecule type" value="Genomic_DNA"/>
</dbReference>
<evidence type="ECO:0008006" key="6">
    <source>
        <dbReference type="Google" id="ProtNLM"/>
    </source>
</evidence>
<feature type="domain" description="Glutaminase A central" evidence="2">
    <location>
        <begin position="342"/>
        <end position="688"/>
    </location>
</feature>
<sequence length="709" mass="76295">MILLPLLTLLFSPNVKAQQTFFPPAIPLAVRSPYLTCWDYLTNGSVFGQTWPTTFNNSMILGWSVLVRVDGLTYSFLGAEGLGILNGTVNLTNVAVTPTQTVVTGRAGAMQVNLTFLNPIEPADWVKQSIPFSYMAFTASSLDGAAHALQVYSDVSGEWNSGDRRQVIQWSTTPNADVIFHSVTLQTTVEFTEIIEQAEWGTLYYAMLTGNNVTYKAAAGEASRGLFARNGTLDGQVDSNFRSINNNFEVFGISRDLGTTQATQAPVVWTVGYTTDPAVNYTDLSSASTPRSLYYKSRYSDDEALAIKIVDFLNDFSNASSRAQQLDNKILQDAASVSNTLGDLVSLAIAQVYGSTQLTIGTGAYGALNNSDVMMFMKNIGGVQTNRVNPVEVLYAAFPAFMYIDPTLGAPLLEPLFRLQESPNYTIPFAAADLGSNYPNISGSNSNHNQGVEQSANMLIMTYAYARASGDGSLISRYYPSLTSWANYLTGSVHSVNDQSSADGLTVNFQTNLIIKGIIAIEAMSKMSSVVEQADDANKYSSAAATAYGQWKSGGLSSDQHLLAVYEQKDSWTLGYNLFADVWLGTNVVESSVGISEFSFSPSLIGFGKFGMPIDNLLSDTGVAVSSWTLFAAAMTTNQDLRSQLIGKVHNRASFNSSAGVFPVYYNSADGSTSQGAASPAQGAMFAPLALKFVQSGPSIFSCLTRTLS</sequence>
<dbReference type="PANTHER" id="PTHR31987:SF14">
    <property type="entry name" value="PUTATIVE (AFU_ORTHOLOGUE AFUA_6G09910)-RELATED"/>
    <property type="match status" value="1"/>
</dbReference>
<protein>
    <recommendedName>
        <fullName evidence="6">DUF1793-domain-containing protein</fullName>
    </recommendedName>
</protein>
<evidence type="ECO:0000259" key="2">
    <source>
        <dbReference type="Pfam" id="PF16335"/>
    </source>
</evidence>
<feature type="signal peptide" evidence="1">
    <location>
        <begin position="1"/>
        <end position="17"/>
    </location>
</feature>
<evidence type="ECO:0000256" key="1">
    <source>
        <dbReference type="SAM" id="SignalP"/>
    </source>
</evidence>
<dbReference type="InterPro" id="IPR012341">
    <property type="entry name" value="6hp_glycosidase-like_sf"/>
</dbReference>
<dbReference type="InterPro" id="IPR032514">
    <property type="entry name" value="GtaA_central"/>
</dbReference>
<evidence type="ECO:0000313" key="5">
    <source>
        <dbReference type="Proteomes" id="UP000759537"/>
    </source>
</evidence>
<dbReference type="GO" id="GO:0003824">
    <property type="term" value="F:catalytic activity"/>
    <property type="evidence" value="ECO:0007669"/>
    <property type="project" value="UniProtKB-ARBA"/>
</dbReference>
<proteinExistence type="predicted"/>
<keyword evidence="5" id="KW-1185">Reference proteome</keyword>
<accession>A0A9P5MW31</accession>
<organism evidence="4 5">
    <name type="scientific">Russula ochroleuca</name>
    <dbReference type="NCBI Taxonomy" id="152965"/>
    <lineage>
        <taxon>Eukaryota</taxon>
        <taxon>Fungi</taxon>
        <taxon>Dikarya</taxon>
        <taxon>Basidiomycota</taxon>
        <taxon>Agaricomycotina</taxon>
        <taxon>Agaricomycetes</taxon>
        <taxon>Russulales</taxon>
        <taxon>Russulaceae</taxon>
        <taxon>Russula</taxon>
    </lineage>
</organism>
<feature type="domain" description="Glutaminase A N-terminal" evidence="3">
    <location>
        <begin position="99"/>
        <end position="333"/>
    </location>
</feature>
<dbReference type="PANTHER" id="PTHR31987">
    <property type="entry name" value="GLUTAMINASE A-RELATED"/>
    <property type="match status" value="1"/>
</dbReference>
<dbReference type="InterPro" id="IPR033433">
    <property type="entry name" value="GtaA_N"/>
</dbReference>
<dbReference type="OrthoDB" id="3918848at2759"/>
<dbReference type="SUPFAM" id="SSF48208">
    <property type="entry name" value="Six-hairpin glycosidases"/>
    <property type="match status" value="1"/>
</dbReference>
<evidence type="ECO:0000313" key="4">
    <source>
        <dbReference type="EMBL" id="KAF8480069.1"/>
    </source>
</evidence>
<reference evidence="4" key="2">
    <citation type="journal article" date="2020" name="Nat. Commun.">
        <title>Large-scale genome sequencing of mycorrhizal fungi provides insights into the early evolution of symbiotic traits.</title>
        <authorList>
            <person name="Miyauchi S."/>
            <person name="Kiss E."/>
            <person name="Kuo A."/>
            <person name="Drula E."/>
            <person name="Kohler A."/>
            <person name="Sanchez-Garcia M."/>
            <person name="Morin E."/>
            <person name="Andreopoulos B."/>
            <person name="Barry K.W."/>
            <person name="Bonito G."/>
            <person name="Buee M."/>
            <person name="Carver A."/>
            <person name="Chen C."/>
            <person name="Cichocki N."/>
            <person name="Clum A."/>
            <person name="Culley D."/>
            <person name="Crous P.W."/>
            <person name="Fauchery L."/>
            <person name="Girlanda M."/>
            <person name="Hayes R.D."/>
            <person name="Keri Z."/>
            <person name="LaButti K."/>
            <person name="Lipzen A."/>
            <person name="Lombard V."/>
            <person name="Magnuson J."/>
            <person name="Maillard F."/>
            <person name="Murat C."/>
            <person name="Nolan M."/>
            <person name="Ohm R.A."/>
            <person name="Pangilinan J."/>
            <person name="Pereira M.F."/>
            <person name="Perotto S."/>
            <person name="Peter M."/>
            <person name="Pfister S."/>
            <person name="Riley R."/>
            <person name="Sitrit Y."/>
            <person name="Stielow J.B."/>
            <person name="Szollosi G."/>
            <person name="Zifcakova L."/>
            <person name="Stursova M."/>
            <person name="Spatafora J.W."/>
            <person name="Tedersoo L."/>
            <person name="Vaario L.M."/>
            <person name="Yamada A."/>
            <person name="Yan M."/>
            <person name="Wang P."/>
            <person name="Xu J."/>
            <person name="Bruns T."/>
            <person name="Baldrian P."/>
            <person name="Vilgalys R."/>
            <person name="Dunand C."/>
            <person name="Henrissat B."/>
            <person name="Grigoriev I.V."/>
            <person name="Hibbett D."/>
            <person name="Nagy L.G."/>
            <person name="Martin F.M."/>
        </authorList>
    </citation>
    <scope>NUCLEOTIDE SEQUENCE</scope>
    <source>
        <strain evidence="4">Prilba</strain>
    </source>
</reference>
<evidence type="ECO:0000259" key="3">
    <source>
        <dbReference type="Pfam" id="PF17168"/>
    </source>
</evidence>
<dbReference type="InterPro" id="IPR052743">
    <property type="entry name" value="Glutaminase_GtaA"/>
</dbReference>
<name>A0A9P5MW31_9AGAM</name>
<dbReference type="Pfam" id="PF17168">
    <property type="entry name" value="DUF5127"/>
    <property type="match status" value="1"/>
</dbReference>
<keyword evidence="1" id="KW-0732">Signal</keyword>
<dbReference type="InterPro" id="IPR008928">
    <property type="entry name" value="6-hairpin_glycosidase_sf"/>
</dbReference>